<gene>
    <name evidence="1" type="ORF">RO3G_15874</name>
</gene>
<evidence type="ECO:0000313" key="2">
    <source>
        <dbReference type="Proteomes" id="UP000009138"/>
    </source>
</evidence>
<sequence length="154" mass="17489">MTEAVTEVMVVVGDSSNYDCDNDSECGSDRDRDHERGCDCGLNGIFLWLPAYFQCCGRNTNRTPFHINQDKGRIDMLQLCPLSDSNPYLMAELNALLPVDEDAEYFQPKNLFGACYDLKASFDCNKRQYSMFFSGLRVRKDKMQSVQSSLCDCV</sequence>
<dbReference type="RefSeq" id="XP_067526559.1">
    <property type="nucleotide sequence ID" value="XM_067670458.1"/>
</dbReference>
<dbReference type="EMBL" id="CH476748">
    <property type="protein sequence ID" value="EIE91163.1"/>
    <property type="molecule type" value="Genomic_DNA"/>
</dbReference>
<accession>I1CRT3</accession>
<dbReference type="Proteomes" id="UP000009138">
    <property type="component" value="Unassembled WGS sequence"/>
</dbReference>
<reference evidence="1 2" key="1">
    <citation type="journal article" date="2009" name="PLoS Genet.">
        <title>Genomic analysis of the basal lineage fungus Rhizopus oryzae reveals a whole-genome duplication.</title>
        <authorList>
            <person name="Ma L.-J."/>
            <person name="Ibrahim A.S."/>
            <person name="Skory C."/>
            <person name="Grabherr M.G."/>
            <person name="Burger G."/>
            <person name="Butler M."/>
            <person name="Elias M."/>
            <person name="Idnurm A."/>
            <person name="Lang B.F."/>
            <person name="Sone T."/>
            <person name="Abe A."/>
            <person name="Calvo S.E."/>
            <person name="Corrochano L.M."/>
            <person name="Engels R."/>
            <person name="Fu J."/>
            <person name="Hansberg W."/>
            <person name="Kim J.-M."/>
            <person name="Kodira C.D."/>
            <person name="Koehrsen M.J."/>
            <person name="Liu B."/>
            <person name="Miranda-Saavedra D."/>
            <person name="O'Leary S."/>
            <person name="Ortiz-Castellanos L."/>
            <person name="Poulter R."/>
            <person name="Rodriguez-Romero J."/>
            <person name="Ruiz-Herrera J."/>
            <person name="Shen Y.-Q."/>
            <person name="Zeng Q."/>
            <person name="Galagan J."/>
            <person name="Birren B.W."/>
            <person name="Cuomo C.A."/>
            <person name="Wickes B.L."/>
        </authorList>
    </citation>
    <scope>NUCLEOTIDE SEQUENCE [LARGE SCALE GENOMIC DNA]</scope>
    <source>
        <strain evidence="2">RA 99-880 / ATCC MYA-4621 / FGSC 9543 / NRRL 43880</strain>
    </source>
</reference>
<protein>
    <submittedName>
        <fullName evidence="1">Uncharacterized protein</fullName>
    </submittedName>
</protein>
<dbReference type="VEuPathDB" id="FungiDB:RO3G_15874"/>
<dbReference type="AlphaFoldDB" id="I1CRT3"/>
<keyword evidence="2" id="KW-1185">Reference proteome</keyword>
<proteinExistence type="predicted"/>
<name>I1CRT3_RHIO9</name>
<evidence type="ECO:0000313" key="1">
    <source>
        <dbReference type="EMBL" id="EIE91163.1"/>
    </source>
</evidence>
<dbReference type="GeneID" id="93622839"/>
<organism evidence="1 2">
    <name type="scientific">Rhizopus delemar (strain RA 99-880 / ATCC MYA-4621 / FGSC 9543 / NRRL 43880)</name>
    <name type="common">Mucormycosis agent</name>
    <name type="synonym">Rhizopus arrhizus var. delemar</name>
    <dbReference type="NCBI Taxonomy" id="246409"/>
    <lineage>
        <taxon>Eukaryota</taxon>
        <taxon>Fungi</taxon>
        <taxon>Fungi incertae sedis</taxon>
        <taxon>Mucoromycota</taxon>
        <taxon>Mucoromycotina</taxon>
        <taxon>Mucoromycetes</taxon>
        <taxon>Mucorales</taxon>
        <taxon>Mucorineae</taxon>
        <taxon>Rhizopodaceae</taxon>
        <taxon>Rhizopus</taxon>
    </lineage>
</organism>
<dbReference type="InParanoid" id="I1CRT3"/>